<dbReference type="Gene3D" id="1.10.3730.10">
    <property type="entry name" value="ProC C-terminal domain-like"/>
    <property type="match status" value="1"/>
</dbReference>
<comment type="subcellular location">
    <subcellularLocation>
        <location evidence="4">Cytoplasm</location>
    </subcellularLocation>
</comment>
<comment type="similarity">
    <text evidence="1 4">Belongs to the pyrroline-5-carboxylate reductase family.</text>
</comment>
<dbReference type="InterPro" id="IPR028939">
    <property type="entry name" value="P5C_Rdtase_cat_N"/>
</dbReference>
<dbReference type="SUPFAM" id="SSF51735">
    <property type="entry name" value="NAD(P)-binding Rossmann-fold domains"/>
    <property type="match status" value="1"/>
</dbReference>
<keyword evidence="4" id="KW-0641">Proline biosynthesis</keyword>
<dbReference type="SUPFAM" id="SSF48179">
    <property type="entry name" value="6-phosphogluconate dehydrogenase C-terminal domain-like"/>
    <property type="match status" value="1"/>
</dbReference>
<dbReference type="GO" id="GO:0005737">
    <property type="term" value="C:cytoplasm"/>
    <property type="evidence" value="ECO:0007669"/>
    <property type="project" value="UniProtKB-SubCell"/>
</dbReference>
<dbReference type="GO" id="GO:0004735">
    <property type="term" value="F:pyrroline-5-carboxylate reductase activity"/>
    <property type="evidence" value="ECO:0007669"/>
    <property type="project" value="UniProtKB-UniRule"/>
</dbReference>
<dbReference type="UniPathway" id="UPA00098">
    <property type="reaction ID" value="UER00361"/>
</dbReference>
<dbReference type="PANTHER" id="PTHR11645">
    <property type="entry name" value="PYRROLINE-5-CARBOXYLATE REDUCTASE"/>
    <property type="match status" value="1"/>
</dbReference>
<proteinExistence type="inferred from homology"/>
<evidence type="ECO:0000313" key="9">
    <source>
        <dbReference type="Proteomes" id="UP000504693"/>
    </source>
</evidence>
<evidence type="ECO:0000256" key="2">
    <source>
        <dbReference type="ARBA" id="ARBA00022857"/>
    </source>
</evidence>
<dbReference type="PROSITE" id="PS00521">
    <property type="entry name" value="P5CR"/>
    <property type="match status" value="1"/>
</dbReference>
<evidence type="ECO:0000256" key="5">
    <source>
        <dbReference type="PIRSR" id="PIRSR000193-1"/>
    </source>
</evidence>
<dbReference type="Proteomes" id="UP000504693">
    <property type="component" value="Chromosome"/>
</dbReference>
<dbReference type="InterPro" id="IPR053790">
    <property type="entry name" value="P5CR-like_CS"/>
</dbReference>
<comment type="pathway">
    <text evidence="4">Amino-acid biosynthesis; L-proline biosynthesis; L-proline from L-glutamate 5-semialdehyde: step 1/1.</text>
</comment>
<dbReference type="AlphaFoldDB" id="A0A7D4C6Z6"/>
<dbReference type="KEGG" id="emv:HQR01_10530"/>
<comment type="catalytic activity">
    <reaction evidence="4">
        <text>L-proline + NAD(+) = (S)-1-pyrroline-5-carboxylate + NADH + 2 H(+)</text>
        <dbReference type="Rhea" id="RHEA:14105"/>
        <dbReference type="ChEBI" id="CHEBI:15378"/>
        <dbReference type="ChEBI" id="CHEBI:17388"/>
        <dbReference type="ChEBI" id="CHEBI:57540"/>
        <dbReference type="ChEBI" id="CHEBI:57945"/>
        <dbReference type="ChEBI" id="CHEBI:60039"/>
        <dbReference type="EC" id="1.5.1.2"/>
    </reaction>
</comment>
<dbReference type="InterPro" id="IPR029036">
    <property type="entry name" value="P5CR_dimer"/>
</dbReference>
<keyword evidence="2 4" id="KW-0521">NADP</keyword>
<evidence type="ECO:0000256" key="1">
    <source>
        <dbReference type="ARBA" id="ARBA00005525"/>
    </source>
</evidence>
<keyword evidence="4" id="KW-0028">Amino-acid biosynthesis</keyword>
<dbReference type="HAMAP" id="MF_01925">
    <property type="entry name" value="P5C_reductase"/>
    <property type="match status" value="1"/>
</dbReference>
<dbReference type="InterPro" id="IPR036291">
    <property type="entry name" value="NAD(P)-bd_dom_sf"/>
</dbReference>
<comment type="function">
    <text evidence="4">Catalyzes the reduction of 1-pyrroline-5-carboxylate (PCA) to L-proline.</text>
</comment>
<dbReference type="PIRSF" id="PIRSF000193">
    <property type="entry name" value="Pyrrol-5-carb_rd"/>
    <property type="match status" value="1"/>
</dbReference>
<evidence type="ECO:0000256" key="4">
    <source>
        <dbReference type="HAMAP-Rule" id="MF_01925"/>
    </source>
</evidence>
<evidence type="ECO:0000313" key="8">
    <source>
        <dbReference type="EMBL" id="QKG72765.1"/>
    </source>
</evidence>
<feature type="domain" description="Pyrroline-5-carboxylate reductase dimerisation" evidence="7">
    <location>
        <begin position="148"/>
        <end position="254"/>
    </location>
</feature>
<keyword evidence="9" id="KW-1185">Reference proteome</keyword>
<accession>A0A7D4C6Z6</accession>
<evidence type="ECO:0000256" key="3">
    <source>
        <dbReference type="ARBA" id="ARBA00023002"/>
    </source>
</evidence>
<dbReference type="EMBL" id="CP053921">
    <property type="protein sequence ID" value="QKG72765.1"/>
    <property type="molecule type" value="Genomic_DNA"/>
</dbReference>
<dbReference type="Pfam" id="PF03807">
    <property type="entry name" value="F420_oxidored"/>
    <property type="match status" value="1"/>
</dbReference>
<dbReference type="EC" id="1.5.1.2" evidence="4"/>
<sequence length="255" mass="26066">MIGCGKMGGALLSHWMSGGEEFTIVDPILDAVPSGARLVRDRSAVSEERFDVVVVAIKPQMIDEVMPAYAALLAGGGYALSIAAGCSIARLSRLLGGAPVVRVMPNLPAAVGKGVSGVCAGPGATGAALAHAEAMMQRTGTAVIVDDEDMIDHVTAVSGSGPGYVFEFARAYVEAAITQGFTPTEARAMVLGTIDGAVAMALADDTTDLAELRNSVTSKGGTTAAGLATLNGDGQLSQRLRETLEAAYNRAVELR</sequence>
<feature type="domain" description="Pyrroline-5-carboxylate reductase catalytic N-terminal" evidence="6">
    <location>
        <begin position="2"/>
        <end position="73"/>
    </location>
</feature>
<dbReference type="Pfam" id="PF14748">
    <property type="entry name" value="P5CR_dimer"/>
    <property type="match status" value="1"/>
</dbReference>
<evidence type="ECO:0000259" key="6">
    <source>
        <dbReference type="Pfam" id="PF03807"/>
    </source>
</evidence>
<organism evidence="8 9">
    <name type="scientific">Erythrobacter mangrovi</name>
    <dbReference type="NCBI Taxonomy" id="2739433"/>
    <lineage>
        <taxon>Bacteria</taxon>
        <taxon>Pseudomonadati</taxon>
        <taxon>Pseudomonadota</taxon>
        <taxon>Alphaproteobacteria</taxon>
        <taxon>Sphingomonadales</taxon>
        <taxon>Erythrobacteraceae</taxon>
        <taxon>Erythrobacter/Porphyrobacter group</taxon>
        <taxon>Erythrobacter</taxon>
    </lineage>
</organism>
<dbReference type="Gene3D" id="3.40.50.720">
    <property type="entry name" value="NAD(P)-binding Rossmann-like Domain"/>
    <property type="match status" value="1"/>
</dbReference>
<dbReference type="InterPro" id="IPR000304">
    <property type="entry name" value="Pyrroline-COOH_reductase"/>
</dbReference>
<dbReference type="PANTHER" id="PTHR11645:SF0">
    <property type="entry name" value="PYRROLINE-5-CARBOXYLATE REDUCTASE 3"/>
    <property type="match status" value="1"/>
</dbReference>
<gene>
    <name evidence="4" type="primary">proC</name>
    <name evidence="8" type="ORF">HQR01_10530</name>
</gene>
<feature type="binding site" evidence="5">
    <location>
        <begin position="2"/>
        <end position="7"/>
    </location>
    <ligand>
        <name>NADP(+)</name>
        <dbReference type="ChEBI" id="CHEBI:58349"/>
    </ligand>
</feature>
<keyword evidence="3 4" id="KW-0560">Oxidoreductase</keyword>
<dbReference type="RefSeq" id="WP_173216333.1">
    <property type="nucleotide sequence ID" value="NZ_CP053921.1"/>
</dbReference>
<protein>
    <recommendedName>
        <fullName evidence="4">Pyrroline-5-carboxylate reductase</fullName>
        <shortName evidence="4">P5C reductase</shortName>
        <shortName evidence="4">P5CR</shortName>
        <ecNumber evidence="4">1.5.1.2</ecNumber>
    </recommendedName>
    <alternativeName>
        <fullName evidence="4">PCA reductase</fullName>
    </alternativeName>
</protein>
<comment type="catalytic activity">
    <reaction evidence="4">
        <text>L-proline + NADP(+) = (S)-1-pyrroline-5-carboxylate + NADPH + 2 H(+)</text>
        <dbReference type="Rhea" id="RHEA:14109"/>
        <dbReference type="ChEBI" id="CHEBI:15378"/>
        <dbReference type="ChEBI" id="CHEBI:17388"/>
        <dbReference type="ChEBI" id="CHEBI:57783"/>
        <dbReference type="ChEBI" id="CHEBI:58349"/>
        <dbReference type="ChEBI" id="CHEBI:60039"/>
        <dbReference type="EC" id="1.5.1.2"/>
    </reaction>
</comment>
<dbReference type="InterPro" id="IPR008927">
    <property type="entry name" value="6-PGluconate_DH-like_C_sf"/>
</dbReference>
<dbReference type="GO" id="GO:0055129">
    <property type="term" value="P:L-proline biosynthetic process"/>
    <property type="evidence" value="ECO:0007669"/>
    <property type="project" value="UniProtKB-UniRule"/>
</dbReference>
<keyword evidence="4" id="KW-0963">Cytoplasm</keyword>
<reference evidence="8 9" key="1">
    <citation type="submission" date="2020-05" db="EMBL/GenBank/DDBJ databases">
        <title>Erythrobacter mangrovi sp. nov., isolated from rhizosphere soil of mangrove plant (Kandelia candel).</title>
        <authorList>
            <person name="Ye Y.H."/>
        </authorList>
    </citation>
    <scope>NUCLEOTIDE SEQUENCE [LARGE SCALE GENOMIC DNA]</scope>
    <source>
        <strain evidence="8 9">EB310</strain>
    </source>
</reference>
<evidence type="ECO:0000259" key="7">
    <source>
        <dbReference type="Pfam" id="PF14748"/>
    </source>
</evidence>
<name>A0A7D4C6Z6_9SPHN</name>
<feature type="binding site" evidence="5">
    <location>
        <begin position="56"/>
        <end position="59"/>
    </location>
    <ligand>
        <name>NADP(+)</name>
        <dbReference type="ChEBI" id="CHEBI:58349"/>
    </ligand>
</feature>